<gene>
    <name evidence="1" type="ORF">SAMN04488109_3605</name>
</gene>
<evidence type="ECO:0000313" key="1">
    <source>
        <dbReference type="EMBL" id="SHH30294.1"/>
    </source>
</evidence>
<name>A0A1M5RVN0_9BACT</name>
<dbReference type="EMBL" id="FQWQ01000002">
    <property type="protein sequence ID" value="SHH30294.1"/>
    <property type="molecule type" value="Genomic_DNA"/>
</dbReference>
<reference evidence="1 2" key="1">
    <citation type="submission" date="2016-11" db="EMBL/GenBank/DDBJ databases">
        <authorList>
            <person name="Jaros S."/>
            <person name="Januszkiewicz K."/>
            <person name="Wedrychowicz H."/>
        </authorList>
    </citation>
    <scope>NUCLEOTIDE SEQUENCE [LARGE SCALE GENOMIC DNA]</scope>
    <source>
        <strain evidence="1 2">DSM 24574</strain>
    </source>
</reference>
<dbReference type="STRING" id="947013.SAMN04488109_3605"/>
<dbReference type="Proteomes" id="UP000184212">
    <property type="component" value="Unassembled WGS sequence"/>
</dbReference>
<evidence type="ECO:0000313" key="2">
    <source>
        <dbReference type="Proteomes" id="UP000184212"/>
    </source>
</evidence>
<dbReference type="AlphaFoldDB" id="A0A1M5RVN0"/>
<dbReference type="RefSeq" id="WP_073136597.1">
    <property type="nucleotide sequence ID" value="NZ_FQWQ01000002.1"/>
</dbReference>
<dbReference type="OrthoDB" id="978748at2"/>
<proteinExistence type="predicted"/>
<protein>
    <submittedName>
        <fullName evidence="1">Uncharacterized protein</fullName>
    </submittedName>
</protein>
<accession>A0A1M5RVN0</accession>
<keyword evidence="2" id="KW-1185">Reference proteome</keyword>
<organism evidence="1 2">
    <name type="scientific">Chryseolinea serpens</name>
    <dbReference type="NCBI Taxonomy" id="947013"/>
    <lineage>
        <taxon>Bacteria</taxon>
        <taxon>Pseudomonadati</taxon>
        <taxon>Bacteroidota</taxon>
        <taxon>Cytophagia</taxon>
        <taxon>Cytophagales</taxon>
        <taxon>Fulvivirgaceae</taxon>
        <taxon>Chryseolinea</taxon>
    </lineage>
</organism>
<sequence>MTTASLSDIKKELAHLEPKELHDICLRLAKYKKENKELLSYLLFEAHDEAAYVSQAKTEMDDQFESLPKTNLYLAKKVLRKILRIANKHIKYSGIAQTELELRIYFCASVKQSGIKLQNSQVLVNLFVGQLKKIDAALSKLPEDLQYDYEHEIEPLRQYGGSAKK</sequence>